<feature type="non-terminal residue" evidence="1">
    <location>
        <position position="1"/>
    </location>
</feature>
<dbReference type="EMBL" id="CAJVCH010149303">
    <property type="protein sequence ID" value="CAG7727487.1"/>
    <property type="molecule type" value="Genomic_DNA"/>
</dbReference>
<sequence>QALMNPIQWKTHRSRKYSKANKGMQLIEMRNIR</sequence>
<evidence type="ECO:0000313" key="2">
    <source>
        <dbReference type="Proteomes" id="UP000708208"/>
    </source>
</evidence>
<dbReference type="AlphaFoldDB" id="A0A8J2P6C9"/>
<feature type="non-terminal residue" evidence="1">
    <location>
        <position position="33"/>
    </location>
</feature>
<reference evidence="1" key="1">
    <citation type="submission" date="2021-06" db="EMBL/GenBank/DDBJ databases">
        <authorList>
            <person name="Hodson N. C."/>
            <person name="Mongue J. A."/>
            <person name="Jaron S. K."/>
        </authorList>
    </citation>
    <scope>NUCLEOTIDE SEQUENCE</scope>
</reference>
<keyword evidence="2" id="KW-1185">Reference proteome</keyword>
<comment type="caution">
    <text evidence="1">The sequence shown here is derived from an EMBL/GenBank/DDBJ whole genome shotgun (WGS) entry which is preliminary data.</text>
</comment>
<gene>
    <name evidence="1" type="ORF">AFUS01_LOCUS16328</name>
</gene>
<evidence type="ECO:0000313" key="1">
    <source>
        <dbReference type="EMBL" id="CAG7727487.1"/>
    </source>
</evidence>
<protein>
    <submittedName>
        <fullName evidence="1">Uncharacterized protein</fullName>
    </submittedName>
</protein>
<dbReference type="Proteomes" id="UP000708208">
    <property type="component" value="Unassembled WGS sequence"/>
</dbReference>
<accession>A0A8J2P6C9</accession>
<organism evidence="1 2">
    <name type="scientific">Allacma fusca</name>
    <dbReference type="NCBI Taxonomy" id="39272"/>
    <lineage>
        <taxon>Eukaryota</taxon>
        <taxon>Metazoa</taxon>
        <taxon>Ecdysozoa</taxon>
        <taxon>Arthropoda</taxon>
        <taxon>Hexapoda</taxon>
        <taxon>Collembola</taxon>
        <taxon>Symphypleona</taxon>
        <taxon>Sminthuridae</taxon>
        <taxon>Allacma</taxon>
    </lineage>
</organism>
<name>A0A8J2P6C9_9HEXA</name>
<proteinExistence type="predicted"/>